<keyword evidence="6 7" id="KW-0472">Membrane</keyword>
<dbReference type="AlphaFoldDB" id="A0A8S9ZIQ9"/>
<dbReference type="PANTHER" id="PTHR12906:SF0">
    <property type="entry name" value="GEL COMPLEX SUBUNIT OPTI"/>
    <property type="match status" value="1"/>
</dbReference>
<sequence length="65" mass="7382">IKIIKALSRRSCWVDKDELLDIVYWGKQILSLLIGLLWGLIPLKGFVALFLYIMISTIVGKYGGE</sequence>
<dbReference type="InterPro" id="IPR029008">
    <property type="entry name" value="EMC6-like"/>
</dbReference>
<comment type="subcellular location">
    <subcellularLocation>
        <location evidence="1">Endoplasmic reticulum membrane</location>
        <topology evidence="1">Multi-pass membrane protein</topology>
    </subcellularLocation>
</comment>
<dbReference type="Proteomes" id="UP000605970">
    <property type="component" value="Unassembled WGS sequence"/>
</dbReference>
<feature type="transmembrane region" description="Helical" evidence="7">
    <location>
        <begin position="29"/>
        <end position="55"/>
    </location>
</feature>
<organism evidence="8 9">
    <name type="scientific">Meloidogyne graminicola</name>
    <dbReference type="NCBI Taxonomy" id="189291"/>
    <lineage>
        <taxon>Eukaryota</taxon>
        <taxon>Metazoa</taxon>
        <taxon>Ecdysozoa</taxon>
        <taxon>Nematoda</taxon>
        <taxon>Chromadorea</taxon>
        <taxon>Rhabditida</taxon>
        <taxon>Tylenchina</taxon>
        <taxon>Tylenchomorpha</taxon>
        <taxon>Tylenchoidea</taxon>
        <taxon>Meloidogynidae</taxon>
        <taxon>Meloidogyninae</taxon>
        <taxon>Meloidogyne</taxon>
    </lineage>
</organism>
<dbReference type="PANTHER" id="PTHR12906">
    <property type="entry name" value="PROTEIN C20ORF24 RAB5-INTERACTING PROTEIN"/>
    <property type="match status" value="1"/>
</dbReference>
<evidence type="ECO:0000256" key="2">
    <source>
        <dbReference type="ARBA" id="ARBA00009436"/>
    </source>
</evidence>
<keyword evidence="3 7" id="KW-0812">Transmembrane</keyword>
<evidence type="ECO:0000256" key="6">
    <source>
        <dbReference type="ARBA" id="ARBA00023136"/>
    </source>
</evidence>
<accession>A0A8S9ZIQ9</accession>
<keyword evidence="5 7" id="KW-1133">Transmembrane helix</keyword>
<comment type="caution">
    <text evidence="8">The sequence shown here is derived from an EMBL/GenBank/DDBJ whole genome shotgun (WGS) entry which is preliminary data.</text>
</comment>
<dbReference type="InterPro" id="IPR010742">
    <property type="entry name" value="RCAF1"/>
</dbReference>
<evidence type="ECO:0000313" key="9">
    <source>
        <dbReference type="Proteomes" id="UP000605970"/>
    </source>
</evidence>
<protein>
    <submittedName>
        <fullName evidence="8">Uncharacterized protein</fullName>
    </submittedName>
</protein>
<proteinExistence type="inferred from homology"/>
<evidence type="ECO:0000313" key="8">
    <source>
        <dbReference type="EMBL" id="KAF7633224.1"/>
    </source>
</evidence>
<dbReference type="EMBL" id="JABEBT010000082">
    <property type="protein sequence ID" value="KAF7633224.1"/>
    <property type="molecule type" value="Genomic_DNA"/>
</dbReference>
<keyword evidence="4" id="KW-0256">Endoplasmic reticulum</keyword>
<keyword evidence="9" id="KW-1185">Reference proteome</keyword>
<name>A0A8S9ZIQ9_9BILA</name>
<evidence type="ECO:0000256" key="7">
    <source>
        <dbReference type="SAM" id="Phobius"/>
    </source>
</evidence>
<reference evidence="8" key="1">
    <citation type="journal article" date="2020" name="Ecol. Evol.">
        <title>Genome structure and content of the rice root-knot nematode (Meloidogyne graminicola).</title>
        <authorList>
            <person name="Phan N.T."/>
            <person name="Danchin E.G.J."/>
            <person name="Klopp C."/>
            <person name="Perfus-Barbeoch L."/>
            <person name="Kozlowski D.K."/>
            <person name="Koutsovoulos G.D."/>
            <person name="Lopez-Roques C."/>
            <person name="Bouchez O."/>
            <person name="Zahm M."/>
            <person name="Besnard G."/>
            <person name="Bellafiore S."/>
        </authorList>
    </citation>
    <scope>NUCLEOTIDE SEQUENCE</scope>
    <source>
        <strain evidence="8">VN-18</strain>
    </source>
</reference>
<dbReference type="Pfam" id="PF07019">
    <property type="entry name" value="EMC6"/>
    <property type="match status" value="1"/>
</dbReference>
<feature type="non-terminal residue" evidence="8">
    <location>
        <position position="1"/>
    </location>
</feature>
<dbReference type="GO" id="GO:0005739">
    <property type="term" value="C:mitochondrion"/>
    <property type="evidence" value="ECO:0007669"/>
    <property type="project" value="GOC"/>
</dbReference>
<comment type="similarity">
    <text evidence="2">Belongs to the EMC6 family.</text>
</comment>
<evidence type="ECO:0000256" key="5">
    <source>
        <dbReference type="ARBA" id="ARBA00022989"/>
    </source>
</evidence>
<evidence type="ECO:0000256" key="4">
    <source>
        <dbReference type="ARBA" id="ARBA00022824"/>
    </source>
</evidence>
<evidence type="ECO:0000256" key="1">
    <source>
        <dbReference type="ARBA" id="ARBA00004477"/>
    </source>
</evidence>
<dbReference type="GO" id="GO:0097250">
    <property type="term" value="P:mitochondrial respirasome assembly"/>
    <property type="evidence" value="ECO:0007669"/>
    <property type="project" value="InterPro"/>
</dbReference>
<dbReference type="GO" id="GO:0005789">
    <property type="term" value="C:endoplasmic reticulum membrane"/>
    <property type="evidence" value="ECO:0007669"/>
    <property type="project" value="UniProtKB-SubCell"/>
</dbReference>
<gene>
    <name evidence="8" type="ORF">Mgra_00007415</name>
</gene>
<evidence type="ECO:0000256" key="3">
    <source>
        <dbReference type="ARBA" id="ARBA00022692"/>
    </source>
</evidence>